<gene>
    <name evidence="2" type="ORF">EG849_05410</name>
</gene>
<feature type="chain" id="PRO_5017958986" evidence="1">
    <location>
        <begin position="18"/>
        <end position="176"/>
    </location>
</feature>
<dbReference type="AlphaFoldDB" id="A0A3P3WF66"/>
<name>A0A3P3WF66_9FLAO</name>
<feature type="signal peptide" evidence="1">
    <location>
        <begin position="1"/>
        <end position="17"/>
    </location>
</feature>
<evidence type="ECO:0000313" key="3">
    <source>
        <dbReference type="Proteomes" id="UP000271937"/>
    </source>
</evidence>
<evidence type="ECO:0000256" key="1">
    <source>
        <dbReference type="SAM" id="SignalP"/>
    </source>
</evidence>
<dbReference type="RefSeq" id="WP_125012070.1">
    <property type="nucleotide sequence ID" value="NZ_RQVR01000004.1"/>
</dbReference>
<protein>
    <submittedName>
        <fullName evidence="2">Uncharacterized protein</fullName>
    </submittedName>
</protein>
<dbReference type="Proteomes" id="UP000271937">
    <property type="component" value="Unassembled WGS sequence"/>
</dbReference>
<dbReference type="EMBL" id="RQVR01000004">
    <property type="protein sequence ID" value="RRJ93027.1"/>
    <property type="molecule type" value="Genomic_DNA"/>
</dbReference>
<organism evidence="2 3">
    <name type="scientific">Flavobacterium macacae</name>
    <dbReference type="NCBI Taxonomy" id="2488993"/>
    <lineage>
        <taxon>Bacteria</taxon>
        <taxon>Pseudomonadati</taxon>
        <taxon>Bacteroidota</taxon>
        <taxon>Flavobacteriia</taxon>
        <taxon>Flavobacteriales</taxon>
        <taxon>Flavobacteriaceae</taxon>
        <taxon>Flavobacterium</taxon>
    </lineage>
</organism>
<evidence type="ECO:0000313" key="2">
    <source>
        <dbReference type="EMBL" id="RRJ93027.1"/>
    </source>
</evidence>
<comment type="caution">
    <text evidence="2">The sequence shown here is derived from an EMBL/GenBank/DDBJ whole genome shotgun (WGS) entry which is preliminary data.</text>
</comment>
<keyword evidence="3" id="KW-1185">Reference proteome</keyword>
<accession>A0A3P3WF66</accession>
<keyword evidence="1" id="KW-0732">Signal</keyword>
<dbReference type="OrthoDB" id="1524444at2"/>
<dbReference type="PROSITE" id="PS51257">
    <property type="entry name" value="PROKAR_LIPOPROTEIN"/>
    <property type="match status" value="1"/>
</dbReference>
<sequence length="176" mass="19505">MKRIFLLLTVVAMTALTGCSNNDDRIYSDNDTIAEVFEINGNTTFTAANGYTINYTLSPQIFSSDMILVYRLSGTNAGNDVWEALPQTYYFNNGADDLLYTFDFSVNDINIYIDSTFPAEDAPAFSVNQVFRVVVIPGFLSNKSATNTASVDLTDYNAVMQAYKLNSSNVRTIGER</sequence>
<reference evidence="2 3" key="1">
    <citation type="submission" date="2018-11" db="EMBL/GenBank/DDBJ databases">
        <title>Flavobacterium sp. nov., YIM 102600 draft genome.</title>
        <authorList>
            <person name="Li G."/>
            <person name="Jiang Y."/>
        </authorList>
    </citation>
    <scope>NUCLEOTIDE SEQUENCE [LARGE SCALE GENOMIC DNA]</scope>
    <source>
        <strain evidence="2 3">YIM 102600</strain>
    </source>
</reference>
<proteinExistence type="predicted"/>